<proteinExistence type="predicted"/>
<dbReference type="GO" id="GO:0007034">
    <property type="term" value="P:vacuolar transport"/>
    <property type="evidence" value="ECO:0007669"/>
    <property type="project" value="InterPro"/>
</dbReference>
<evidence type="ECO:0000313" key="3">
    <source>
        <dbReference type="Proteomes" id="UP001157974"/>
    </source>
</evidence>
<gene>
    <name evidence="2" type="ORF">NDN08_007598</name>
</gene>
<dbReference type="PANTHER" id="PTHR10476">
    <property type="entry name" value="CHARGED MULTIVESICULAR BODY PROTEIN"/>
    <property type="match status" value="1"/>
</dbReference>
<protein>
    <recommendedName>
        <fullName evidence="4">Charged multivesicular body protein 1a</fullName>
    </recommendedName>
</protein>
<feature type="region of interest" description="Disordered" evidence="1">
    <location>
        <begin position="1"/>
        <end position="22"/>
    </location>
</feature>
<feature type="compositionally biased region" description="Basic and acidic residues" evidence="1">
    <location>
        <begin position="205"/>
        <end position="221"/>
    </location>
</feature>
<keyword evidence="3" id="KW-1185">Reference proteome</keyword>
<dbReference type="Proteomes" id="UP001157974">
    <property type="component" value="Unassembled WGS sequence"/>
</dbReference>
<evidence type="ECO:0008006" key="4">
    <source>
        <dbReference type="Google" id="ProtNLM"/>
    </source>
</evidence>
<dbReference type="Gene3D" id="6.10.140.1230">
    <property type="match status" value="1"/>
</dbReference>
<sequence>MGLFGKKSDPPPPKPKPAKAPDMFETIFNMKFTAKQLGKLAKKSEKSIKDEKLKCKLAIEKGNVESAKVHAENAVRNEKQAVSYLRLQSRIDAVASKLEAHSQMMQVTSSMGAVTESLNTVLGTTDITKITEVMDTFEKQFEDLDLQAAYMDDAIGDSVAGSTPQSEVNKLMQQVAEEHNLEMKSEFLGGAVPLTSQPAASQAKPVEDPLEERMRALQKEF</sequence>
<accession>A0AAV8V1K5</accession>
<name>A0AAV8V1K5_9RHOD</name>
<feature type="region of interest" description="Disordered" evidence="1">
    <location>
        <begin position="189"/>
        <end position="221"/>
    </location>
</feature>
<dbReference type="Pfam" id="PF03357">
    <property type="entry name" value="Snf7"/>
    <property type="match status" value="1"/>
</dbReference>
<evidence type="ECO:0000313" key="2">
    <source>
        <dbReference type="EMBL" id="KAJ8907487.1"/>
    </source>
</evidence>
<dbReference type="EMBL" id="JAMWBK010000002">
    <property type="protein sequence ID" value="KAJ8907487.1"/>
    <property type="molecule type" value="Genomic_DNA"/>
</dbReference>
<evidence type="ECO:0000256" key="1">
    <source>
        <dbReference type="SAM" id="MobiDB-lite"/>
    </source>
</evidence>
<reference evidence="2 3" key="1">
    <citation type="journal article" date="2023" name="Nat. Commun.">
        <title>Origin of minicircular mitochondrial genomes in red algae.</title>
        <authorList>
            <person name="Lee Y."/>
            <person name="Cho C.H."/>
            <person name="Lee Y.M."/>
            <person name="Park S.I."/>
            <person name="Yang J.H."/>
            <person name="West J.A."/>
            <person name="Bhattacharya D."/>
            <person name="Yoon H.S."/>
        </authorList>
    </citation>
    <scope>NUCLEOTIDE SEQUENCE [LARGE SCALE GENOMIC DNA]</scope>
    <source>
        <strain evidence="2 3">CCMP1338</strain>
        <tissue evidence="2">Whole cell</tissue>
    </source>
</reference>
<dbReference type="AlphaFoldDB" id="A0AAV8V1K5"/>
<comment type="caution">
    <text evidence="2">The sequence shown here is derived from an EMBL/GenBank/DDBJ whole genome shotgun (WGS) entry which is preliminary data.</text>
</comment>
<dbReference type="InterPro" id="IPR005024">
    <property type="entry name" value="Snf7_fam"/>
</dbReference>
<organism evidence="2 3">
    <name type="scientific">Rhodosorus marinus</name>
    <dbReference type="NCBI Taxonomy" id="101924"/>
    <lineage>
        <taxon>Eukaryota</taxon>
        <taxon>Rhodophyta</taxon>
        <taxon>Stylonematophyceae</taxon>
        <taxon>Stylonematales</taxon>
        <taxon>Stylonemataceae</taxon>
        <taxon>Rhodosorus</taxon>
    </lineage>
</organism>